<dbReference type="EMBL" id="JBHSYS010000001">
    <property type="protein sequence ID" value="MFC6956095.1"/>
    <property type="molecule type" value="Genomic_DNA"/>
</dbReference>
<gene>
    <name evidence="1" type="ORF">ACFQS3_02690</name>
</gene>
<protein>
    <submittedName>
        <fullName evidence="1">Uncharacterized protein</fullName>
    </submittedName>
</protein>
<organism evidence="1 2">
    <name type="scientific">Glycomyces mayteni</name>
    <dbReference type="NCBI Taxonomy" id="543887"/>
    <lineage>
        <taxon>Bacteria</taxon>
        <taxon>Bacillati</taxon>
        <taxon>Actinomycetota</taxon>
        <taxon>Actinomycetes</taxon>
        <taxon>Glycomycetales</taxon>
        <taxon>Glycomycetaceae</taxon>
        <taxon>Glycomyces</taxon>
    </lineage>
</organism>
<comment type="caution">
    <text evidence="1">The sequence shown here is derived from an EMBL/GenBank/DDBJ whole genome shotgun (WGS) entry which is preliminary data.</text>
</comment>
<dbReference type="Proteomes" id="UP001596470">
    <property type="component" value="Unassembled WGS sequence"/>
</dbReference>
<dbReference type="RefSeq" id="WP_382353476.1">
    <property type="nucleotide sequence ID" value="NZ_JBHMBP010000004.1"/>
</dbReference>
<keyword evidence="2" id="KW-1185">Reference proteome</keyword>
<evidence type="ECO:0000313" key="1">
    <source>
        <dbReference type="EMBL" id="MFC6956095.1"/>
    </source>
</evidence>
<sequence>MHQGDIDYRFKQLESKVNDRLSGRTLQAASIGSGGLTVKDGGKITVDGGELVLLAEDGTTVAKLGMVSFGGESTAGWQFNYPTGGRAFIMGGSAASPAIVFYDLAGNYVMSTDAESGYGIARPYIPYRMVASSDSQVATTGPFWPSTNSSTFVELFHGFSPIQHPKISFAMGTAASGGATEWQLLIDSTTIATGTGNASGAYSIPGWGTTISPMSEHNIKIMVRNTTGSRSWAQVDECYGRES</sequence>
<proteinExistence type="predicted"/>
<accession>A0ABW2D1C9</accession>
<evidence type="ECO:0000313" key="2">
    <source>
        <dbReference type="Proteomes" id="UP001596470"/>
    </source>
</evidence>
<name>A0ABW2D1C9_9ACTN</name>
<reference evidence="2" key="1">
    <citation type="journal article" date="2019" name="Int. J. Syst. Evol. Microbiol.">
        <title>The Global Catalogue of Microorganisms (GCM) 10K type strain sequencing project: providing services to taxonomists for standard genome sequencing and annotation.</title>
        <authorList>
            <consortium name="The Broad Institute Genomics Platform"/>
            <consortium name="The Broad Institute Genome Sequencing Center for Infectious Disease"/>
            <person name="Wu L."/>
            <person name="Ma J."/>
        </authorList>
    </citation>
    <scope>NUCLEOTIDE SEQUENCE [LARGE SCALE GENOMIC DNA]</scope>
    <source>
        <strain evidence="2">KACC 12634</strain>
    </source>
</reference>